<dbReference type="InterPro" id="IPR046346">
    <property type="entry name" value="Aminoacid_DH-like_N_sf"/>
</dbReference>
<dbReference type="AlphaFoldDB" id="A0A812R6T1"/>
<dbReference type="Gene3D" id="3.40.50.720">
    <property type="entry name" value="NAD(P)-binding Rossmann-like Domain"/>
    <property type="match status" value="1"/>
</dbReference>
<feature type="non-terminal residue" evidence="1">
    <location>
        <position position="260"/>
    </location>
</feature>
<dbReference type="SUPFAM" id="SSF53223">
    <property type="entry name" value="Aminoacid dehydrogenase-like, N-terminal domain"/>
    <property type="match status" value="1"/>
</dbReference>
<sequence>PQSRGYSTQAFSTTTALRGPVKEQITAADDGASVLSWSTQCGSEIYIATAKGSERPLSKQLPGGNGGLRIWDYADTDSAIAEAIGLAQGMENKHAVYNTGFAGAKVVVNTTSHENRLTIDKKALMLQLGHVLNDLDGTMYTGCDMNSDLDDMELLASQSPYVLAGIPNLAMNPNAATAHGVLGSLAALAERRFGGLQASSFVVHGLGNVGSIVARELLASGATVSVYDVDPERMAIPGTCSGGEAYPRIFVWLGKSKPAC</sequence>
<dbReference type="GO" id="GO:0016639">
    <property type="term" value="F:oxidoreductase activity, acting on the CH-NH2 group of donors, NAD or NADP as acceptor"/>
    <property type="evidence" value="ECO:0007669"/>
    <property type="project" value="InterPro"/>
</dbReference>
<protein>
    <submittedName>
        <fullName evidence="1">Ldh protein</fullName>
    </submittedName>
</protein>
<name>A0A812R6T1_SYMPI</name>
<dbReference type="Proteomes" id="UP000649617">
    <property type="component" value="Unassembled WGS sequence"/>
</dbReference>
<dbReference type="PANTHER" id="PTHR42722">
    <property type="entry name" value="LEUCINE DEHYDROGENASE"/>
    <property type="match status" value="1"/>
</dbReference>
<dbReference type="SUPFAM" id="SSF51735">
    <property type="entry name" value="NAD(P)-binding Rossmann-fold domains"/>
    <property type="match status" value="1"/>
</dbReference>
<accession>A0A812R6T1</accession>
<keyword evidence="2" id="KW-1185">Reference proteome</keyword>
<comment type="caution">
    <text evidence="1">The sequence shown here is derived from an EMBL/GenBank/DDBJ whole genome shotgun (WGS) entry which is preliminary data.</text>
</comment>
<gene>
    <name evidence="1" type="primary">ldh</name>
    <name evidence="1" type="ORF">SPIL2461_LOCUS10422</name>
</gene>
<dbReference type="OrthoDB" id="424974at2759"/>
<evidence type="ECO:0000313" key="2">
    <source>
        <dbReference type="Proteomes" id="UP000649617"/>
    </source>
</evidence>
<dbReference type="PANTHER" id="PTHR42722:SF1">
    <property type="entry name" value="VALINE DEHYDROGENASE"/>
    <property type="match status" value="1"/>
</dbReference>
<reference evidence="1" key="1">
    <citation type="submission" date="2021-02" db="EMBL/GenBank/DDBJ databases">
        <authorList>
            <person name="Dougan E. K."/>
            <person name="Rhodes N."/>
            <person name="Thang M."/>
            <person name="Chan C."/>
        </authorList>
    </citation>
    <scope>NUCLEOTIDE SEQUENCE</scope>
</reference>
<dbReference type="Gene3D" id="3.40.50.10860">
    <property type="entry name" value="Leucine Dehydrogenase, chain A, domain 1"/>
    <property type="match status" value="1"/>
</dbReference>
<dbReference type="EMBL" id="CAJNIZ010019336">
    <property type="protein sequence ID" value="CAE7424728.1"/>
    <property type="molecule type" value="Genomic_DNA"/>
</dbReference>
<dbReference type="InterPro" id="IPR036291">
    <property type="entry name" value="NAD(P)-bd_dom_sf"/>
</dbReference>
<proteinExistence type="predicted"/>
<evidence type="ECO:0000313" key="1">
    <source>
        <dbReference type="EMBL" id="CAE7424728.1"/>
    </source>
</evidence>
<dbReference type="InterPro" id="IPR016211">
    <property type="entry name" value="Glu/Phe/Leu/Val/Trp_DH_bac/arc"/>
</dbReference>
<organism evidence="1 2">
    <name type="scientific">Symbiodinium pilosum</name>
    <name type="common">Dinoflagellate</name>
    <dbReference type="NCBI Taxonomy" id="2952"/>
    <lineage>
        <taxon>Eukaryota</taxon>
        <taxon>Sar</taxon>
        <taxon>Alveolata</taxon>
        <taxon>Dinophyceae</taxon>
        <taxon>Suessiales</taxon>
        <taxon>Symbiodiniaceae</taxon>
        <taxon>Symbiodinium</taxon>
    </lineage>
</organism>
<dbReference type="SMR" id="A0A812R6T1"/>